<dbReference type="GO" id="GO:0003723">
    <property type="term" value="F:RNA binding"/>
    <property type="evidence" value="ECO:0007669"/>
    <property type="project" value="InterPro"/>
</dbReference>
<organism evidence="3 4">
    <name type="scientific">Kalanchoe fedtschenkoi</name>
    <name type="common">Lavender scallops</name>
    <name type="synonym">South American air plant</name>
    <dbReference type="NCBI Taxonomy" id="63787"/>
    <lineage>
        <taxon>Eukaryota</taxon>
        <taxon>Viridiplantae</taxon>
        <taxon>Streptophyta</taxon>
        <taxon>Embryophyta</taxon>
        <taxon>Tracheophyta</taxon>
        <taxon>Spermatophyta</taxon>
        <taxon>Magnoliopsida</taxon>
        <taxon>eudicotyledons</taxon>
        <taxon>Gunneridae</taxon>
        <taxon>Pentapetalae</taxon>
        <taxon>Saxifragales</taxon>
        <taxon>Crassulaceae</taxon>
        <taxon>Kalanchoe</taxon>
    </lineage>
</organism>
<dbReference type="EnsemblPlants" id="Kaladp0039s0302.1.v1.1">
    <property type="protein sequence ID" value="Kaladp0039s0302.1.v1.1.CDS.1"/>
    <property type="gene ID" value="Kaladp0039s0302.v1.1"/>
</dbReference>
<feature type="region of interest" description="Disordered" evidence="1">
    <location>
        <begin position="547"/>
        <end position="610"/>
    </location>
</feature>
<dbReference type="PANTHER" id="PTHR31476">
    <property type="entry name" value="PROTEIN WHAT'S THIS FACTOR 1 HOMOLOG, CHLOROPLASTIC"/>
    <property type="match status" value="1"/>
</dbReference>
<evidence type="ECO:0000256" key="1">
    <source>
        <dbReference type="SAM" id="MobiDB-lite"/>
    </source>
</evidence>
<evidence type="ECO:0000313" key="4">
    <source>
        <dbReference type="Proteomes" id="UP000594263"/>
    </source>
</evidence>
<dbReference type="Gramene" id="Kaladp0039s0302.1.v1.1">
    <property type="protein sequence ID" value="Kaladp0039s0302.1.v1.1.CDS.1"/>
    <property type="gene ID" value="Kaladp0039s0302.v1.1"/>
</dbReference>
<feature type="region of interest" description="Disordered" evidence="1">
    <location>
        <begin position="505"/>
        <end position="531"/>
    </location>
</feature>
<evidence type="ECO:0000313" key="3">
    <source>
        <dbReference type="EnsemblPlants" id="Kaladp0039s0302.1.v1.1.CDS.1"/>
    </source>
</evidence>
<evidence type="ECO:0000259" key="2">
    <source>
        <dbReference type="Pfam" id="PF11955"/>
    </source>
</evidence>
<dbReference type="AlphaFoldDB" id="A0A7N0TL73"/>
<feature type="domain" description="PORR" evidence="2">
    <location>
        <begin position="31"/>
        <end position="363"/>
    </location>
</feature>
<accession>A0A7N0TL73</accession>
<feature type="region of interest" description="Disordered" evidence="1">
    <location>
        <begin position="451"/>
        <end position="485"/>
    </location>
</feature>
<feature type="compositionally biased region" description="Polar residues" evidence="1">
    <location>
        <begin position="591"/>
        <end position="610"/>
    </location>
</feature>
<keyword evidence="4" id="KW-1185">Reference proteome</keyword>
<feature type="compositionally biased region" description="Acidic residues" evidence="1">
    <location>
        <begin position="413"/>
        <end position="428"/>
    </location>
</feature>
<dbReference type="InterPro" id="IPR045040">
    <property type="entry name" value="PORR_fam"/>
</dbReference>
<dbReference type="InterPro" id="IPR021099">
    <property type="entry name" value="PORR_domain"/>
</dbReference>
<feature type="compositionally biased region" description="Basic and acidic residues" evidence="1">
    <location>
        <begin position="470"/>
        <end position="482"/>
    </location>
</feature>
<protein>
    <recommendedName>
        <fullName evidence="2">PORR domain-containing protein</fullName>
    </recommendedName>
</protein>
<reference evidence="3" key="1">
    <citation type="submission" date="2021-01" db="UniProtKB">
        <authorList>
            <consortium name="EnsemblPlants"/>
        </authorList>
    </citation>
    <scope>IDENTIFICATION</scope>
</reference>
<name>A0A7N0TL73_KALFE</name>
<dbReference type="Proteomes" id="UP000594263">
    <property type="component" value="Unplaced"/>
</dbReference>
<feature type="compositionally biased region" description="Polar residues" evidence="1">
    <location>
        <begin position="505"/>
        <end position="522"/>
    </location>
</feature>
<feature type="region of interest" description="Disordered" evidence="1">
    <location>
        <begin position="410"/>
        <end position="434"/>
    </location>
</feature>
<feature type="compositionally biased region" description="Low complexity" evidence="1">
    <location>
        <begin position="569"/>
        <end position="581"/>
    </location>
</feature>
<proteinExistence type="predicted"/>
<dbReference type="Pfam" id="PF11955">
    <property type="entry name" value="PORR"/>
    <property type="match status" value="1"/>
</dbReference>
<feature type="region of interest" description="Disordered" evidence="1">
    <location>
        <begin position="383"/>
        <end position="402"/>
    </location>
</feature>
<sequence length="610" mass="70209">MAFFFKSIAEARCSRRQPHRTLFDLSAIKCVRDRALDHVVERERNLKPAINLKNLIISHPSNSLPLTTIADNRRSLQILTRPIDFIRSYPSIFQEFLPDATAVIPHVRLTPEAADLDSEEKLMYQSDSYKQQVADRLVKLLMLNRNHKVPLSLVDRMRWDLGLPDDYLETVIPHFPDYFHIVGYGGDRFLELVCWIDELAVSAVEKNAMKDERDGLYLGEYMKGMPFEFQMEYSSDFEMDKKYKKWLDNWQKLPYISPYQNASHISSSSDESDKWAVAVLHELLHILVPKKSEKDDLLCFAEYMDLRPRIKRAMLHHPGIFYMSSKLGTHMIVLREAYKRNILIEKHVLISMRSQYIHLMNSVKHVAKKQISDQKKQQIARDVENANGQQVQDDEDSDSLYWSSSTIDHDAGEFEVGDSDDDDDIDEETQVKKQTGRNYIKTALENEKSIKKLEQKKYSQVSSNRHKRSNHVESSRRFENDRVNNSYGRSREGFISTLSRQQKCWGTGNHSDGTRTTPSRSKLMSLRGGSERLSNVNLKSSRWSVLDRHGPLHTKTGSQTGVDLRMSRRASSPRSRGSSASEGIERCTNMGIGSNSTRGKPSQEARTSAQ</sequence>
<dbReference type="PANTHER" id="PTHR31476:SF16">
    <property type="entry name" value="F14O23.23 PROTEIN"/>
    <property type="match status" value="1"/>
</dbReference>
<dbReference type="OMA" id="PNDYVES"/>